<feature type="domain" description="Rad60/SUMO-like" evidence="2">
    <location>
        <begin position="191"/>
        <end position="248"/>
    </location>
</feature>
<dbReference type="AlphaFoldDB" id="D8Q3I1"/>
<dbReference type="SUPFAM" id="SSF54236">
    <property type="entry name" value="Ubiquitin-like"/>
    <property type="match status" value="1"/>
</dbReference>
<dbReference type="InterPro" id="IPR022617">
    <property type="entry name" value="Rad60/SUMO-like_dom"/>
</dbReference>
<accession>D8Q3I1</accession>
<reference evidence="3 4" key="1">
    <citation type="journal article" date="2010" name="Nat. Biotechnol.">
        <title>Genome sequence of the model mushroom Schizophyllum commune.</title>
        <authorList>
            <person name="Ohm R.A."/>
            <person name="de Jong J.F."/>
            <person name="Lugones L.G."/>
            <person name="Aerts A."/>
            <person name="Kothe E."/>
            <person name="Stajich J.E."/>
            <person name="de Vries R.P."/>
            <person name="Record E."/>
            <person name="Levasseur A."/>
            <person name="Baker S.E."/>
            <person name="Bartholomew K.A."/>
            <person name="Coutinho P.M."/>
            <person name="Erdmann S."/>
            <person name="Fowler T.J."/>
            <person name="Gathman A.C."/>
            <person name="Lombard V."/>
            <person name="Henrissat B."/>
            <person name="Knabe N."/>
            <person name="Kuees U."/>
            <person name="Lilly W.W."/>
            <person name="Lindquist E."/>
            <person name="Lucas S."/>
            <person name="Magnuson J.K."/>
            <person name="Piumi F."/>
            <person name="Raudaskoski M."/>
            <person name="Salamov A."/>
            <person name="Schmutz J."/>
            <person name="Schwarze F.W.M.R."/>
            <person name="vanKuyk P.A."/>
            <person name="Horton J.S."/>
            <person name="Grigoriev I.V."/>
            <person name="Woesten H.A.B."/>
        </authorList>
    </citation>
    <scope>NUCLEOTIDE SEQUENCE [LARGE SCALE GENOMIC DNA]</scope>
    <source>
        <strain evidence="4">H4-8 / FGSC 9210</strain>
    </source>
</reference>
<dbReference type="Gene3D" id="3.10.20.90">
    <property type="entry name" value="Phosphatidylinositol 3-kinase Catalytic Subunit, Chain A, domain 1"/>
    <property type="match status" value="1"/>
</dbReference>
<evidence type="ECO:0000256" key="1">
    <source>
        <dbReference type="SAM" id="MobiDB-lite"/>
    </source>
</evidence>
<dbReference type="VEuPathDB" id="FungiDB:SCHCODRAFT_02618059"/>
<evidence type="ECO:0000259" key="2">
    <source>
        <dbReference type="Pfam" id="PF11976"/>
    </source>
</evidence>
<evidence type="ECO:0000313" key="4">
    <source>
        <dbReference type="Proteomes" id="UP000007431"/>
    </source>
</evidence>
<dbReference type="CDD" id="cd01763">
    <property type="entry name" value="Ubl_SUMO_like"/>
    <property type="match status" value="1"/>
</dbReference>
<organism evidence="4">
    <name type="scientific">Schizophyllum commune (strain H4-8 / FGSC 9210)</name>
    <name type="common">Split gill fungus</name>
    <dbReference type="NCBI Taxonomy" id="578458"/>
    <lineage>
        <taxon>Eukaryota</taxon>
        <taxon>Fungi</taxon>
        <taxon>Dikarya</taxon>
        <taxon>Basidiomycota</taxon>
        <taxon>Agaricomycotina</taxon>
        <taxon>Agaricomycetes</taxon>
        <taxon>Agaricomycetidae</taxon>
        <taxon>Agaricales</taxon>
        <taxon>Schizophyllaceae</taxon>
        <taxon>Schizophyllum</taxon>
    </lineage>
</organism>
<feature type="region of interest" description="Disordered" evidence="1">
    <location>
        <begin position="117"/>
        <end position="170"/>
    </location>
</feature>
<evidence type="ECO:0000313" key="3">
    <source>
        <dbReference type="EMBL" id="EFI97689.1"/>
    </source>
</evidence>
<dbReference type="InterPro" id="IPR029071">
    <property type="entry name" value="Ubiquitin-like_domsf"/>
</dbReference>
<name>D8Q3I1_SCHCM</name>
<dbReference type="Proteomes" id="UP000007431">
    <property type="component" value="Unassembled WGS sequence"/>
</dbReference>
<gene>
    <name evidence="3" type="ORF">SCHCODRAFT_234046</name>
</gene>
<keyword evidence="4" id="KW-1185">Reference proteome</keyword>
<dbReference type="HOGENOM" id="CLU_1074248_0_0_1"/>
<dbReference type="Pfam" id="PF11976">
    <property type="entry name" value="Rad60-SLD"/>
    <property type="match status" value="1"/>
</dbReference>
<dbReference type="EMBL" id="GL377305">
    <property type="protein sequence ID" value="EFI97689.1"/>
    <property type="molecule type" value="Genomic_DNA"/>
</dbReference>
<proteinExistence type="predicted"/>
<protein>
    <recommendedName>
        <fullName evidence="2">Rad60/SUMO-like domain-containing protein</fullName>
    </recommendedName>
</protein>
<sequence>MPRDTIARRGVLGQAPVQRRAGRPPARGAGALVKFVCVEDGSHSVEPTPTTYDVVLRVDAARATLQTRDLAATRGAVCDLHERNWEASRRYLLEVQVIGPKLPTVSAVASAGPRLVPMPAPFSPPQRTTELPSPPITPQEASGNRLNDVPYGLSRPVAGPSSQSSTLAPRTPEGRIVLNLVYTFDNVERAPIGYRVHQTQTLARMFNHFAQYLRRPVTHFTFKLDGTELQPDRAPIQLGLRDGDTIMVHESSGMMRFLD</sequence>
<dbReference type="InParanoid" id="D8Q3I1"/>